<dbReference type="AlphaFoldDB" id="A0AA86S138"/>
<dbReference type="InterPro" id="IPR036691">
    <property type="entry name" value="Endo/exonu/phosph_ase_sf"/>
</dbReference>
<dbReference type="SUPFAM" id="SSF56219">
    <property type="entry name" value="DNase I-like"/>
    <property type="match status" value="1"/>
</dbReference>
<dbReference type="Pfam" id="PF22669">
    <property type="entry name" value="Exo_endo_phos2"/>
    <property type="match status" value="1"/>
</dbReference>
<organism evidence="5 6">
    <name type="scientific">Sphenostylis stenocarpa</name>
    <dbReference type="NCBI Taxonomy" id="92480"/>
    <lineage>
        <taxon>Eukaryota</taxon>
        <taxon>Viridiplantae</taxon>
        <taxon>Streptophyta</taxon>
        <taxon>Embryophyta</taxon>
        <taxon>Tracheophyta</taxon>
        <taxon>Spermatophyta</taxon>
        <taxon>Magnoliopsida</taxon>
        <taxon>eudicotyledons</taxon>
        <taxon>Gunneridae</taxon>
        <taxon>Pentapetalae</taxon>
        <taxon>rosids</taxon>
        <taxon>fabids</taxon>
        <taxon>Fabales</taxon>
        <taxon>Fabaceae</taxon>
        <taxon>Papilionoideae</taxon>
        <taxon>50 kb inversion clade</taxon>
        <taxon>NPAAA clade</taxon>
        <taxon>indigoferoid/millettioid clade</taxon>
        <taxon>Phaseoleae</taxon>
        <taxon>Sphenostylis</taxon>
    </lineage>
</organism>
<dbReference type="GO" id="GO:0004445">
    <property type="term" value="F:inositol-polyphosphate 5-phosphatase activity"/>
    <property type="evidence" value="ECO:0007669"/>
    <property type="project" value="InterPro"/>
</dbReference>
<feature type="compositionally biased region" description="Basic and acidic residues" evidence="3">
    <location>
        <begin position="42"/>
        <end position="88"/>
    </location>
</feature>
<evidence type="ECO:0000313" key="6">
    <source>
        <dbReference type="Proteomes" id="UP001189624"/>
    </source>
</evidence>
<name>A0AA86S138_9FABA</name>
<keyword evidence="6" id="KW-1185">Reference proteome</keyword>
<protein>
    <recommendedName>
        <fullName evidence="4">Inositol polyphosphate-related phosphatase domain-containing protein</fullName>
    </recommendedName>
</protein>
<dbReference type="Gramene" id="rna-AYBTSS11_LOCUS8351">
    <property type="protein sequence ID" value="CAJ1938057.1"/>
    <property type="gene ID" value="gene-AYBTSS11_LOCUS8351"/>
</dbReference>
<dbReference type="Gene3D" id="3.60.10.10">
    <property type="entry name" value="Endonuclease/exonuclease/phosphatase"/>
    <property type="match status" value="1"/>
</dbReference>
<evidence type="ECO:0000256" key="3">
    <source>
        <dbReference type="SAM" id="MobiDB-lite"/>
    </source>
</evidence>
<feature type="compositionally biased region" description="Basic and acidic residues" evidence="3">
    <location>
        <begin position="107"/>
        <end position="118"/>
    </location>
</feature>
<evidence type="ECO:0000256" key="1">
    <source>
        <dbReference type="ARBA" id="ARBA00010768"/>
    </source>
</evidence>
<feature type="region of interest" description="Disordered" evidence="3">
    <location>
        <begin position="252"/>
        <end position="280"/>
    </location>
</feature>
<feature type="compositionally biased region" description="Polar residues" evidence="3">
    <location>
        <begin position="1"/>
        <end position="15"/>
    </location>
</feature>
<dbReference type="FunFam" id="3.60.10.10:FF:000017">
    <property type="entry name" value="Type I inositol polyphosphate 5-phosphatase 5"/>
    <property type="match status" value="1"/>
</dbReference>
<evidence type="ECO:0000313" key="5">
    <source>
        <dbReference type="EMBL" id="CAJ1938057.1"/>
    </source>
</evidence>
<dbReference type="GO" id="GO:0004439">
    <property type="term" value="F:phosphatidylinositol-4,5-bisphosphate 5-phosphatase activity"/>
    <property type="evidence" value="ECO:0007669"/>
    <property type="project" value="TreeGrafter"/>
</dbReference>
<dbReference type="SMART" id="SM00128">
    <property type="entry name" value="IPPc"/>
    <property type="match status" value="1"/>
</dbReference>
<dbReference type="GO" id="GO:0034485">
    <property type="term" value="F:phosphatidylinositol-3,4,5-trisphosphate 5-phosphatase activity"/>
    <property type="evidence" value="ECO:0007669"/>
    <property type="project" value="TreeGrafter"/>
</dbReference>
<accession>A0AA86S138</accession>
<dbReference type="Proteomes" id="UP001189624">
    <property type="component" value="Chromosome 3"/>
</dbReference>
<dbReference type="InterPro" id="IPR000300">
    <property type="entry name" value="IPPc"/>
</dbReference>
<dbReference type="InterPro" id="IPR045849">
    <property type="entry name" value="IP5P_plant"/>
</dbReference>
<sequence>MSSSTGARSKSNANSEMIKANDNTDNHVVNTTITSNLPDTSGKNEHKNEHKSENKNEQKNEHKSESKNEPKSENKNEHKNEHKNENKNEKKKKSLLPKIFGSKRNGRNSDEEAVKPGGEEGDGMSLDLERIETRRKAFMEAAPVMRKSFSERETSPGIEGLNLCNFERPVMSPETELQSFRIFVATWNVGGKSPNYDLNLQDFLLVEGSADIYVLGFQEIVPLSAGNVLVIEDNEPAAKWLALISQALNRPRNEYSDSSDSGSSSKTQSGSKDSKSPASLNFFQKPSLKVISKNFRAESSSLLKACNCPRERRRIRKFSDPMNKLEAELRGDDTMEELLAITEIPSSPSQSRYSLILSKQMVGIFLTIWTKKELVPHIGHLRADSVGRGIMGCLGNKGCISMSMSLHQTSFCFVCSHLASGEKDGDELKRNSDVAEILKSTQFPRICKNPNPCRRVPEKIVDHDRIIWLGDLNYRVALSYEETRVLLEDNDWDTLLEKDQLNMERDAGRVFNGFKEGRIVFAPTYKYSQNSDSYAGETVKSKKKRRTPAWCDRILWRGNGIDQLSYIRGESRFSDHRPVCAVFSVDVEVRSRSNRFRKGYSYTSPRVEYEDFIPQRHSFYD</sequence>
<feature type="compositionally biased region" description="Low complexity" evidence="3">
    <location>
        <begin position="256"/>
        <end position="271"/>
    </location>
</feature>
<proteinExistence type="inferred from homology"/>
<gene>
    <name evidence="5" type="ORF">AYBTSS11_LOCUS8351</name>
</gene>
<evidence type="ECO:0000256" key="2">
    <source>
        <dbReference type="ARBA" id="ARBA00022801"/>
    </source>
</evidence>
<dbReference type="PANTHER" id="PTHR45666">
    <property type="entry name" value="TYPE IV INOSITOL POLYPHOSPHATE 5-PHOSPHATASE 9"/>
    <property type="match status" value="1"/>
</dbReference>
<dbReference type="EMBL" id="OY731400">
    <property type="protein sequence ID" value="CAJ1938057.1"/>
    <property type="molecule type" value="Genomic_DNA"/>
</dbReference>
<reference evidence="5" key="1">
    <citation type="submission" date="2023-10" db="EMBL/GenBank/DDBJ databases">
        <authorList>
            <person name="Domelevo Entfellner J.-B."/>
        </authorList>
    </citation>
    <scope>NUCLEOTIDE SEQUENCE</scope>
</reference>
<comment type="similarity">
    <text evidence="1">Belongs to the inositol polyphosphate 5-phosphatase family.</text>
</comment>
<dbReference type="PANTHER" id="PTHR45666:SF3">
    <property type="entry name" value="TYPE I INOSITOL POLYPHOSPHATE 5-PHOSPHATASE 5"/>
    <property type="match status" value="1"/>
</dbReference>
<feature type="domain" description="Inositol polyphosphate-related phosphatase" evidence="4">
    <location>
        <begin position="178"/>
        <end position="591"/>
    </location>
</feature>
<dbReference type="GO" id="GO:0046856">
    <property type="term" value="P:phosphatidylinositol dephosphorylation"/>
    <property type="evidence" value="ECO:0007669"/>
    <property type="project" value="InterPro"/>
</dbReference>
<evidence type="ECO:0000259" key="4">
    <source>
        <dbReference type="SMART" id="SM00128"/>
    </source>
</evidence>
<feature type="compositionally biased region" description="Low complexity" evidence="3">
    <location>
        <begin position="21"/>
        <end position="34"/>
    </location>
</feature>
<keyword evidence="2" id="KW-0378">Hydrolase</keyword>
<feature type="region of interest" description="Disordered" evidence="3">
    <location>
        <begin position="1"/>
        <end position="126"/>
    </location>
</feature>
<dbReference type="FunFam" id="3.60.10.10:FF:000092">
    <property type="entry name" value="Type I inositol polyphosphate 5-phosphatase 5"/>
    <property type="match status" value="1"/>
</dbReference>